<name>A0A401TFC7_CHIPU</name>
<gene>
    <name evidence="2" type="ORF">chiPu_0025012</name>
</gene>
<organism evidence="2 3">
    <name type="scientific">Chiloscyllium punctatum</name>
    <name type="common">Brownbanded bambooshark</name>
    <name type="synonym">Hemiscyllium punctatum</name>
    <dbReference type="NCBI Taxonomy" id="137246"/>
    <lineage>
        <taxon>Eukaryota</taxon>
        <taxon>Metazoa</taxon>
        <taxon>Chordata</taxon>
        <taxon>Craniata</taxon>
        <taxon>Vertebrata</taxon>
        <taxon>Chondrichthyes</taxon>
        <taxon>Elasmobranchii</taxon>
        <taxon>Galeomorphii</taxon>
        <taxon>Galeoidea</taxon>
        <taxon>Orectolobiformes</taxon>
        <taxon>Hemiscylliidae</taxon>
        <taxon>Chiloscyllium</taxon>
    </lineage>
</organism>
<sequence length="140" mass="14980">ETRLRCGLDGNASSDGDCSARRTHARLLVGRPTAQLRDVEHGTSTTAQPPVVSPAPPPLHRLTAVARSIPLSAQLRAPPPSPPHGPSRSLRSRPSFAPPLPPVTASPHHFPHCAAARREPRPLSPHRGARPTRSLRSRTS</sequence>
<reference evidence="2 3" key="1">
    <citation type="journal article" date="2018" name="Nat. Ecol. Evol.">
        <title>Shark genomes provide insights into elasmobranch evolution and the origin of vertebrates.</title>
        <authorList>
            <person name="Hara Y"/>
            <person name="Yamaguchi K"/>
            <person name="Onimaru K"/>
            <person name="Kadota M"/>
            <person name="Koyanagi M"/>
            <person name="Keeley SD"/>
            <person name="Tatsumi K"/>
            <person name="Tanaka K"/>
            <person name="Motone F"/>
            <person name="Kageyama Y"/>
            <person name="Nozu R"/>
            <person name="Adachi N"/>
            <person name="Nishimura O"/>
            <person name="Nakagawa R"/>
            <person name="Tanegashima C"/>
            <person name="Kiyatake I"/>
            <person name="Matsumoto R"/>
            <person name="Murakumo K"/>
            <person name="Nishida K"/>
            <person name="Terakita A"/>
            <person name="Kuratani S"/>
            <person name="Sato K"/>
            <person name="Hyodo S Kuraku.S."/>
        </authorList>
    </citation>
    <scope>NUCLEOTIDE SEQUENCE [LARGE SCALE GENOMIC DNA]</scope>
</reference>
<evidence type="ECO:0000313" key="3">
    <source>
        <dbReference type="Proteomes" id="UP000287033"/>
    </source>
</evidence>
<dbReference type="Proteomes" id="UP000287033">
    <property type="component" value="Unassembled WGS sequence"/>
</dbReference>
<keyword evidence="3" id="KW-1185">Reference proteome</keyword>
<proteinExistence type="predicted"/>
<dbReference type="AlphaFoldDB" id="A0A401TFC7"/>
<accession>A0A401TFC7</accession>
<protein>
    <submittedName>
        <fullName evidence="2">Uncharacterized protein</fullName>
    </submittedName>
</protein>
<dbReference type="EMBL" id="BEZZ01050568">
    <property type="protein sequence ID" value="GCC41349.1"/>
    <property type="molecule type" value="Genomic_DNA"/>
</dbReference>
<evidence type="ECO:0000313" key="2">
    <source>
        <dbReference type="EMBL" id="GCC41349.1"/>
    </source>
</evidence>
<feature type="region of interest" description="Disordered" evidence="1">
    <location>
        <begin position="29"/>
        <end position="140"/>
    </location>
</feature>
<comment type="caution">
    <text evidence="2">The sequence shown here is derived from an EMBL/GenBank/DDBJ whole genome shotgun (WGS) entry which is preliminary data.</text>
</comment>
<feature type="compositionally biased region" description="Low complexity" evidence="1">
    <location>
        <begin position="86"/>
        <end position="95"/>
    </location>
</feature>
<feature type="compositionally biased region" description="Basic residues" evidence="1">
    <location>
        <begin position="127"/>
        <end position="140"/>
    </location>
</feature>
<feature type="non-terminal residue" evidence="2">
    <location>
        <position position="1"/>
    </location>
</feature>
<evidence type="ECO:0000256" key="1">
    <source>
        <dbReference type="SAM" id="MobiDB-lite"/>
    </source>
</evidence>